<proteinExistence type="predicted"/>
<name>A0A1C6YX26_HAFAL</name>
<dbReference type="AlphaFoldDB" id="A0A1C6YX26"/>
<dbReference type="EMBL" id="FMIQ01000011">
    <property type="protein sequence ID" value="SCM51416.1"/>
    <property type="molecule type" value="Genomic_DNA"/>
</dbReference>
<dbReference type="OrthoDB" id="6637553at2"/>
<protein>
    <submittedName>
        <fullName evidence="1">Uncharacterized protein</fullName>
    </submittedName>
</protein>
<evidence type="ECO:0000313" key="2">
    <source>
        <dbReference type="Proteomes" id="UP000094844"/>
    </source>
</evidence>
<sequence length="86" mass="9994">MRKIIYPCETAAIFNDVVFVIRPNSAEDLMEECKKAETFFLNFFPSATNECVCNEIRYSFGGLYIDSLETLWESLWMLTSEPYPTC</sequence>
<gene>
    <name evidence="1" type="ORF">BN1044_00878</name>
</gene>
<dbReference type="Proteomes" id="UP000094844">
    <property type="component" value="Unassembled WGS sequence"/>
</dbReference>
<organism evidence="1 2">
    <name type="scientific">Hafnia alvei</name>
    <dbReference type="NCBI Taxonomy" id="569"/>
    <lineage>
        <taxon>Bacteria</taxon>
        <taxon>Pseudomonadati</taxon>
        <taxon>Pseudomonadota</taxon>
        <taxon>Gammaproteobacteria</taxon>
        <taxon>Enterobacterales</taxon>
        <taxon>Hafniaceae</taxon>
        <taxon>Hafnia</taxon>
    </lineage>
</organism>
<accession>A0A1C6YX26</accession>
<reference evidence="1 2" key="1">
    <citation type="submission" date="2016-09" db="EMBL/GenBank/DDBJ databases">
        <authorList>
            <person name="Capua I."/>
            <person name="De Benedictis P."/>
            <person name="Joannis T."/>
            <person name="Lombin L.H."/>
            <person name="Cattoli G."/>
        </authorList>
    </citation>
    <scope>NUCLEOTIDE SEQUENCE [LARGE SCALE GENOMIC DNA]</scope>
    <source>
        <strain evidence="1 2">GB001</strain>
    </source>
</reference>
<evidence type="ECO:0000313" key="1">
    <source>
        <dbReference type="EMBL" id="SCM51416.1"/>
    </source>
</evidence>